<dbReference type="AlphaFoldDB" id="A0AA86VJ65"/>
<gene>
    <name evidence="4" type="ORF">AYBTSS11_LOCUS10051</name>
</gene>
<dbReference type="GO" id="GO:0046982">
    <property type="term" value="F:protein heterodimerization activity"/>
    <property type="evidence" value="ECO:0007669"/>
    <property type="project" value="InterPro"/>
</dbReference>
<dbReference type="InterPro" id="IPR009072">
    <property type="entry name" value="Histone-fold"/>
</dbReference>
<keyword evidence="5" id="KW-1185">Reference proteome</keyword>
<dbReference type="GO" id="GO:0030527">
    <property type="term" value="F:structural constituent of chromatin"/>
    <property type="evidence" value="ECO:0007669"/>
    <property type="project" value="InterPro"/>
</dbReference>
<name>A0AA86VJ65_9FABA</name>
<dbReference type="InterPro" id="IPR000164">
    <property type="entry name" value="Histone_H3/CENP-A"/>
</dbReference>
<dbReference type="GO" id="GO:0003677">
    <property type="term" value="F:DNA binding"/>
    <property type="evidence" value="ECO:0007669"/>
    <property type="project" value="InterPro"/>
</dbReference>
<evidence type="ECO:0000256" key="2">
    <source>
        <dbReference type="ARBA" id="ARBA00022990"/>
    </source>
</evidence>
<reference evidence="4" key="1">
    <citation type="submission" date="2023-10" db="EMBL/GenBank/DDBJ databases">
        <authorList>
            <person name="Domelevo Entfellner J.-B."/>
        </authorList>
    </citation>
    <scope>NUCLEOTIDE SEQUENCE</scope>
</reference>
<feature type="region of interest" description="Disordered" evidence="3">
    <location>
        <begin position="1"/>
        <end position="23"/>
    </location>
</feature>
<comment type="similarity">
    <text evidence="1">Belongs to the histone H3 family.</text>
</comment>
<protein>
    <submittedName>
        <fullName evidence="4">Uncharacterized protein</fullName>
    </submittedName>
</protein>
<dbReference type="Gramene" id="rna-AYBTSS11_LOCUS10051">
    <property type="protein sequence ID" value="CAJ1941034.1"/>
    <property type="gene ID" value="gene-AYBTSS11_LOCUS10051"/>
</dbReference>
<evidence type="ECO:0000256" key="1">
    <source>
        <dbReference type="ARBA" id="ARBA00010343"/>
    </source>
</evidence>
<feature type="compositionally biased region" description="Basic residues" evidence="3">
    <location>
        <begin position="1"/>
        <end position="12"/>
    </location>
</feature>
<dbReference type="PRINTS" id="PR00622">
    <property type="entry name" value="HISTONEH3"/>
</dbReference>
<dbReference type="GO" id="GO:0000786">
    <property type="term" value="C:nucleosome"/>
    <property type="evidence" value="ECO:0007669"/>
    <property type="project" value="InterPro"/>
</dbReference>
<sequence>MAPTKQKIHKSTGGKVPLKQLATKAARKSVPAIDGMTKPHNFRLEPEALQLVSCLVPSNHDALHRLNHAPPQLALAPKTTVPTISRHTQPLFS</sequence>
<accession>A0AA86VJ65</accession>
<dbReference type="Gene3D" id="1.10.20.10">
    <property type="entry name" value="Histone, subunit A"/>
    <property type="match status" value="1"/>
</dbReference>
<keyword evidence="2" id="KW-0007">Acetylation</keyword>
<evidence type="ECO:0000256" key="3">
    <source>
        <dbReference type="SAM" id="MobiDB-lite"/>
    </source>
</evidence>
<evidence type="ECO:0000313" key="5">
    <source>
        <dbReference type="Proteomes" id="UP001189624"/>
    </source>
</evidence>
<proteinExistence type="inferred from homology"/>
<dbReference type="EMBL" id="OY731400">
    <property type="protein sequence ID" value="CAJ1941034.1"/>
    <property type="molecule type" value="Genomic_DNA"/>
</dbReference>
<organism evidence="4 5">
    <name type="scientific">Sphenostylis stenocarpa</name>
    <dbReference type="NCBI Taxonomy" id="92480"/>
    <lineage>
        <taxon>Eukaryota</taxon>
        <taxon>Viridiplantae</taxon>
        <taxon>Streptophyta</taxon>
        <taxon>Embryophyta</taxon>
        <taxon>Tracheophyta</taxon>
        <taxon>Spermatophyta</taxon>
        <taxon>Magnoliopsida</taxon>
        <taxon>eudicotyledons</taxon>
        <taxon>Gunneridae</taxon>
        <taxon>Pentapetalae</taxon>
        <taxon>rosids</taxon>
        <taxon>fabids</taxon>
        <taxon>Fabales</taxon>
        <taxon>Fabaceae</taxon>
        <taxon>Papilionoideae</taxon>
        <taxon>50 kb inversion clade</taxon>
        <taxon>NPAAA clade</taxon>
        <taxon>indigoferoid/millettioid clade</taxon>
        <taxon>Phaseoleae</taxon>
        <taxon>Sphenostylis</taxon>
    </lineage>
</organism>
<dbReference type="Proteomes" id="UP001189624">
    <property type="component" value="Chromosome 3"/>
</dbReference>
<evidence type="ECO:0000313" key="4">
    <source>
        <dbReference type="EMBL" id="CAJ1941034.1"/>
    </source>
</evidence>